<evidence type="ECO:0000313" key="5">
    <source>
        <dbReference type="Proteomes" id="UP000198305"/>
    </source>
</evidence>
<dbReference type="Pfam" id="PF06719">
    <property type="entry name" value="AraC_N"/>
    <property type="match status" value="1"/>
</dbReference>
<dbReference type="OrthoDB" id="34150at2"/>
<dbReference type="EMBL" id="FZOA01000006">
    <property type="protein sequence ID" value="SNR87558.1"/>
    <property type="molecule type" value="Genomic_DNA"/>
</dbReference>
<reference evidence="5" key="1">
    <citation type="submission" date="2017-06" db="EMBL/GenBank/DDBJ databases">
        <authorList>
            <person name="Varghese N."/>
            <person name="Submissions S."/>
        </authorList>
    </citation>
    <scope>NUCLEOTIDE SEQUENCE [LARGE SCALE GENOMIC DNA]</scope>
    <source>
        <strain evidence="5">Ca-68</strain>
    </source>
</reference>
<accession>A0A238ZXE0</accession>
<dbReference type="Pfam" id="PF12833">
    <property type="entry name" value="HTH_18"/>
    <property type="match status" value="1"/>
</dbReference>
<organism evidence="4 5">
    <name type="scientific">Methylobacillus rhizosphaerae</name>
    <dbReference type="NCBI Taxonomy" id="551994"/>
    <lineage>
        <taxon>Bacteria</taxon>
        <taxon>Pseudomonadati</taxon>
        <taxon>Pseudomonadota</taxon>
        <taxon>Betaproteobacteria</taxon>
        <taxon>Nitrosomonadales</taxon>
        <taxon>Methylophilaceae</taxon>
        <taxon>Methylobacillus</taxon>
    </lineage>
</organism>
<dbReference type="AlphaFoldDB" id="A0A238ZXE0"/>
<dbReference type="Proteomes" id="UP000198305">
    <property type="component" value="Unassembled WGS sequence"/>
</dbReference>
<feature type="domain" description="HTH araC/xylS-type" evidence="3">
    <location>
        <begin position="199"/>
        <end position="296"/>
    </location>
</feature>
<dbReference type="GO" id="GO:0043565">
    <property type="term" value="F:sequence-specific DNA binding"/>
    <property type="evidence" value="ECO:0007669"/>
    <property type="project" value="InterPro"/>
</dbReference>
<keyword evidence="1" id="KW-0805">Transcription regulation</keyword>
<dbReference type="InterPro" id="IPR009057">
    <property type="entry name" value="Homeodomain-like_sf"/>
</dbReference>
<evidence type="ECO:0000256" key="1">
    <source>
        <dbReference type="ARBA" id="ARBA00023015"/>
    </source>
</evidence>
<proteinExistence type="predicted"/>
<dbReference type="InterPro" id="IPR018060">
    <property type="entry name" value="HTH_AraC"/>
</dbReference>
<protein>
    <submittedName>
        <fullName evidence="4">Transcriptional regulator, AraC family</fullName>
    </submittedName>
</protein>
<keyword evidence="5" id="KW-1185">Reference proteome</keyword>
<gene>
    <name evidence="4" type="ORF">SAMN05192560_1522</name>
</gene>
<sequence length="318" mass="35665">MINQDCWQAHDRHNMMALLRKLTPAEGFTPTMLDDVKLMRWNRYLPRNPVLYEPSIVVVCSGQKIGYLGQQVFHYNPQHFLVLSIPLPFESETIASEEEPLLAISIRINISILSELIMVLDQDTGHNPSTHSHGIVSTPLDCKLSNAVLRLLQSLDSATDTAILGNAIIREIHYRVLTSDQGKSIRALLTQQNHFRKIGKALRRIHSEYSQTLSVPQLAAETGMSIAAFHASFKAVTATSPMQYLKTTRLHKARLMLQDGMTATQASSRVGYESASQFSREFKRLFGRTPVEDAAALKQSLITMPYESPPYIALHQPS</sequence>
<dbReference type="PANTHER" id="PTHR43436">
    <property type="entry name" value="ARAC-FAMILY TRANSCRIPTIONAL REGULATOR"/>
    <property type="match status" value="1"/>
</dbReference>
<evidence type="ECO:0000256" key="2">
    <source>
        <dbReference type="ARBA" id="ARBA00023163"/>
    </source>
</evidence>
<dbReference type="Gene3D" id="1.10.10.60">
    <property type="entry name" value="Homeodomain-like"/>
    <property type="match status" value="2"/>
</dbReference>
<dbReference type="InterPro" id="IPR009594">
    <property type="entry name" value="Tscrpt_reg_HTH_AraC_N"/>
</dbReference>
<name>A0A238ZXE0_9PROT</name>
<keyword evidence="2" id="KW-0804">Transcription</keyword>
<dbReference type="PANTHER" id="PTHR43436:SF2">
    <property type="entry name" value="ARAC_XYLS FAMILY TRANSCRIPTIONAL REGULATOR"/>
    <property type="match status" value="1"/>
</dbReference>
<evidence type="ECO:0000259" key="3">
    <source>
        <dbReference type="PROSITE" id="PS01124"/>
    </source>
</evidence>
<dbReference type="GO" id="GO:0003700">
    <property type="term" value="F:DNA-binding transcription factor activity"/>
    <property type="evidence" value="ECO:0007669"/>
    <property type="project" value="InterPro"/>
</dbReference>
<dbReference type="RefSeq" id="WP_089375634.1">
    <property type="nucleotide sequence ID" value="NZ_FZOA01000006.1"/>
</dbReference>
<dbReference type="SUPFAM" id="SSF46689">
    <property type="entry name" value="Homeodomain-like"/>
    <property type="match status" value="2"/>
</dbReference>
<evidence type="ECO:0000313" key="4">
    <source>
        <dbReference type="EMBL" id="SNR87558.1"/>
    </source>
</evidence>
<dbReference type="PROSITE" id="PS01124">
    <property type="entry name" value="HTH_ARAC_FAMILY_2"/>
    <property type="match status" value="1"/>
</dbReference>
<dbReference type="SMART" id="SM00342">
    <property type="entry name" value="HTH_ARAC"/>
    <property type="match status" value="1"/>
</dbReference>